<reference evidence="2 3" key="1">
    <citation type="submission" date="2019-08" db="EMBL/GenBank/DDBJ databases">
        <title>Genomes of Antarctic Bizionia species.</title>
        <authorList>
            <person name="Bowman J.P."/>
        </authorList>
    </citation>
    <scope>NUCLEOTIDE SEQUENCE [LARGE SCALE GENOMIC DNA]</scope>
    <source>
        <strain evidence="2 3">IC164</strain>
    </source>
</reference>
<keyword evidence="3" id="KW-1185">Reference proteome</keyword>
<dbReference type="InterPro" id="IPR010093">
    <property type="entry name" value="SinI_DNA-bd"/>
</dbReference>
<organism evidence="2 3">
    <name type="scientific">Bizionia gelidisalsuginis</name>
    <dbReference type="NCBI Taxonomy" id="291188"/>
    <lineage>
        <taxon>Bacteria</taxon>
        <taxon>Pseudomonadati</taxon>
        <taxon>Bacteroidota</taxon>
        <taxon>Flavobacteriia</taxon>
        <taxon>Flavobacteriales</taxon>
        <taxon>Flavobacteriaceae</taxon>
        <taxon>Bizionia</taxon>
    </lineage>
</organism>
<dbReference type="Pfam" id="PF12728">
    <property type="entry name" value="HTH_17"/>
    <property type="match status" value="1"/>
</dbReference>
<accession>A0ABY3MBX5</accession>
<name>A0ABY3MBX5_9FLAO</name>
<dbReference type="InterPro" id="IPR009061">
    <property type="entry name" value="DNA-bd_dom_put_sf"/>
</dbReference>
<dbReference type="NCBIfam" id="TIGR01764">
    <property type="entry name" value="excise"/>
    <property type="match status" value="1"/>
</dbReference>
<dbReference type="EMBL" id="VSKN01000005">
    <property type="protein sequence ID" value="TYC14796.1"/>
    <property type="molecule type" value="Genomic_DNA"/>
</dbReference>
<evidence type="ECO:0000313" key="2">
    <source>
        <dbReference type="EMBL" id="TYC14796.1"/>
    </source>
</evidence>
<comment type="caution">
    <text evidence="2">The sequence shown here is derived from an EMBL/GenBank/DDBJ whole genome shotgun (WGS) entry which is preliminary data.</text>
</comment>
<sequence length="97" mass="11087">MTKIVVTTKEELSAFIREIVQQPIEDLKTSINELVKPSKKNFTVKEVAVHLNVSELTVRNYIAKGFIRADKIGRRVIISSENLESALSEVKSLKYRR</sequence>
<dbReference type="InterPro" id="IPR041657">
    <property type="entry name" value="HTH_17"/>
</dbReference>
<dbReference type="Proteomes" id="UP000323621">
    <property type="component" value="Unassembled WGS sequence"/>
</dbReference>
<gene>
    <name evidence="2" type="ORF">ES677_05295</name>
</gene>
<evidence type="ECO:0000259" key="1">
    <source>
        <dbReference type="Pfam" id="PF12728"/>
    </source>
</evidence>
<proteinExistence type="predicted"/>
<protein>
    <submittedName>
        <fullName evidence="2">Helix-turn-helix domain-containing protein</fullName>
    </submittedName>
</protein>
<dbReference type="RefSeq" id="WP_148380658.1">
    <property type="nucleotide sequence ID" value="NZ_VSKN01000005.1"/>
</dbReference>
<feature type="domain" description="Helix-turn-helix" evidence="1">
    <location>
        <begin position="42"/>
        <end position="87"/>
    </location>
</feature>
<dbReference type="SUPFAM" id="SSF46955">
    <property type="entry name" value="Putative DNA-binding domain"/>
    <property type="match status" value="1"/>
</dbReference>
<evidence type="ECO:0000313" key="3">
    <source>
        <dbReference type="Proteomes" id="UP000323621"/>
    </source>
</evidence>